<evidence type="ECO:0000256" key="6">
    <source>
        <dbReference type="ARBA" id="ARBA00022989"/>
    </source>
</evidence>
<name>A0A931HV59_9BACI</name>
<evidence type="ECO:0000256" key="8">
    <source>
        <dbReference type="SAM" id="Phobius"/>
    </source>
</evidence>
<feature type="transmembrane region" description="Helical" evidence="8">
    <location>
        <begin position="140"/>
        <end position="161"/>
    </location>
</feature>
<keyword evidence="5" id="KW-0133">Cell shape</keyword>
<comment type="subcellular location">
    <subcellularLocation>
        <location evidence="1">Cell membrane</location>
        <topology evidence="1">Multi-pass membrane protein</topology>
    </subcellularLocation>
</comment>
<feature type="transmembrane region" description="Helical" evidence="8">
    <location>
        <begin position="104"/>
        <end position="128"/>
    </location>
</feature>
<keyword evidence="10" id="KW-1185">Reference proteome</keyword>
<keyword evidence="4 8" id="KW-0812">Transmembrane</keyword>
<dbReference type="GO" id="GO:0005886">
    <property type="term" value="C:plasma membrane"/>
    <property type="evidence" value="ECO:0007669"/>
    <property type="project" value="UniProtKB-SubCell"/>
</dbReference>
<evidence type="ECO:0000256" key="5">
    <source>
        <dbReference type="ARBA" id="ARBA00022960"/>
    </source>
</evidence>
<comment type="caution">
    <text evidence="9">The sequence shown here is derived from an EMBL/GenBank/DDBJ whole genome shotgun (WGS) entry which is preliminary data.</text>
</comment>
<evidence type="ECO:0000256" key="4">
    <source>
        <dbReference type="ARBA" id="ARBA00022692"/>
    </source>
</evidence>
<dbReference type="GO" id="GO:0008360">
    <property type="term" value="P:regulation of cell shape"/>
    <property type="evidence" value="ECO:0007669"/>
    <property type="project" value="UniProtKB-KW"/>
</dbReference>
<evidence type="ECO:0000256" key="2">
    <source>
        <dbReference type="ARBA" id="ARBA00007776"/>
    </source>
</evidence>
<evidence type="ECO:0000256" key="3">
    <source>
        <dbReference type="ARBA" id="ARBA00022475"/>
    </source>
</evidence>
<keyword evidence="7 8" id="KW-0472">Membrane</keyword>
<feature type="transmembrane region" description="Helical" evidence="8">
    <location>
        <begin position="63"/>
        <end position="92"/>
    </location>
</feature>
<keyword evidence="6 8" id="KW-1133">Transmembrane helix</keyword>
<organism evidence="9 10">
    <name type="scientific">Halobacillus yeomjeoni</name>
    <dbReference type="NCBI Taxonomy" id="311194"/>
    <lineage>
        <taxon>Bacteria</taxon>
        <taxon>Bacillati</taxon>
        <taxon>Bacillota</taxon>
        <taxon>Bacilli</taxon>
        <taxon>Bacillales</taxon>
        <taxon>Bacillaceae</taxon>
        <taxon>Halobacillus</taxon>
    </lineage>
</organism>
<sequence>MRRYFIALICLFLLVLQGMAMSLLPSNLVYSDLLMTPHWILGFLILIAIFYDRDDTYYSVWHALLFGLLVDVVYTGVLGVYMVTYGIVTYIIHRLNQSVHAGLVSASLLTIVGIALADTILYIIYSFVSITSMTWGNYAWLRLLPTLAANMIFFILLYPLVKDRISSWSEDINNA</sequence>
<dbReference type="AlphaFoldDB" id="A0A931HV59"/>
<dbReference type="RefSeq" id="WP_197316588.1">
    <property type="nucleotide sequence ID" value="NZ_JADZSC010000001.1"/>
</dbReference>
<dbReference type="Pfam" id="PF04093">
    <property type="entry name" value="MreD"/>
    <property type="match status" value="1"/>
</dbReference>
<evidence type="ECO:0000313" key="9">
    <source>
        <dbReference type="EMBL" id="MBH0230016.1"/>
    </source>
</evidence>
<dbReference type="EMBL" id="JADZSC010000001">
    <property type="protein sequence ID" value="MBH0230016.1"/>
    <property type="molecule type" value="Genomic_DNA"/>
</dbReference>
<protein>
    <submittedName>
        <fullName evidence="9">Rod shape-determining protein MreD</fullName>
    </submittedName>
</protein>
<feature type="transmembrane region" description="Helical" evidence="8">
    <location>
        <begin position="30"/>
        <end position="51"/>
    </location>
</feature>
<comment type="similarity">
    <text evidence="2">Belongs to the MreD family.</text>
</comment>
<dbReference type="InterPro" id="IPR007227">
    <property type="entry name" value="Cell_shape_determining_MreD"/>
</dbReference>
<accession>A0A931HV59</accession>
<evidence type="ECO:0000256" key="1">
    <source>
        <dbReference type="ARBA" id="ARBA00004651"/>
    </source>
</evidence>
<gene>
    <name evidence="9" type="primary">mreD</name>
    <name evidence="9" type="ORF">H0267_07280</name>
</gene>
<dbReference type="NCBIfam" id="TIGR03426">
    <property type="entry name" value="shape_MreD"/>
    <property type="match status" value="1"/>
</dbReference>
<proteinExistence type="inferred from homology"/>
<evidence type="ECO:0000313" key="10">
    <source>
        <dbReference type="Proteomes" id="UP000614490"/>
    </source>
</evidence>
<keyword evidence="3" id="KW-1003">Cell membrane</keyword>
<dbReference type="Proteomes" id="UP000614490">
    <property type="component" value="Unassembled WGS sequence"/>
</dbReference>
<evidence type="ECO:0000256" key="7">
    <source>
        <dbReference type="ARBA" id="ARBA00023136"/>
    </source>
</evidence>
<reference evidence="9 10" key="1">
    <citation type="journal article" date="2005" name="Int. J. Syst. Evol. Microbiol.">
        <title>Halobacillus yeomjeoni sp. nov., isolated from a marine solar saltern in Korea.</title>
        <authorList>
            <person name="Yoon J.H."/>
            <person name="Kang S.J."/>
            <person name="Lee C.H."/>
            <person name="Oh H.W."/>
            <person name="Oh T.K."/>
        </authorList>
    </citation>
    <scope>NUCLEOTIDE SEQUENCE [LARGE SCALE GENOMIC DNA]</scope>
    <source>
        <strain evidence="9 10">KCTC 3957</strain>
    </source>
</reference>